<proteinExistence type="predicted"/>
<keyword evidence="1" id="KW-1133">Transmembrane helix</keyword>
<accession>A0A1G2M167</accession>
<feature type="transmembrane region" description="Helical" evidence="1">
    <location>
        <begin position="416"/>
        <end position="436"/>
    </location>
</feature>
<keyword evidence="1" id="KW-0472">Membrane</keyword>
<evidence type="ECO:0000313" key="2">
    <source>
        <dbReference type="EMBL" id="OHA17625.1"/>
    </source>
</evidence>
<feature type="transmembrane region" description="Helical" evidence="1">
    <location>
        <begin position="390"/>
        <end position="410"/>
    </location>
</feature>
<keyword evidence="1" id="KW-0812">Transmembrane</keyword>
<protein>
    <submittedName>
        <fullName evidence="2">Uncharacterized protein</fullName>
    </submittedName>
</protein>
<reference evidence="2 3" key="1">
    <citation type="journal article" date="2016" name="Nat. Commun.">
        <title>Thousands of microbial genomes shed light on interconnected biogeochemical processes in an aquifer system.</title>
        <authorList>
            <person name="Anantharaman K."/>
            <person name="Brown C.T."/>
            <person name="Hug L.A."/>
            <person name="Sharon I."/>
            <person name="Castelle C.J."/>
            <person name="Probst A.J."/>
            <person name="Thomas B.C."/>
            <person name="Singh A."/>
            <person name="Wilkins M.J."/>
            <person name="Karaoz U."/>
            <person name="Brodie E.L."/>
            <person name="Williams K.H."/>
            <person name="Hubbard S.S."/>
            <person name="Banfield J.F."/>
        </authorList>
    </citation>
    <scope>NUCLEOTIDE SEQUENCE [LARGE SCALE GENOMIC DNA]</scope>
</reference>
<dbReference type="Proteomes" id="UP000178873">
    <property type="component" value="Unassembled WGS sequence"/>
</dbReference>
<evidence type="ECO:0000256" key="1">
    <source>
        <dbReference type="SAM" id="Phobius"/>
    </source>
</evidence>
<gene>
    <name evidence="2" type="ORF">A2664_03320</name>
</gene>
<organism evidence="2 3">
    <name type="scientific">Candidatus Taylorbacteria bacterium RIFCSPHIGHO2_01_FULL_46_22b</name>
    <dbReference type="NCBI Taxonomy" id="1802301"/>
    <lineage>
        <taxon>Bacteria</taxon>
        <taxon>Candidatus Tayloriibacteriota</taxon>
    </lineage>
</organism>
<name>A0A1G2M167_9BACT</name>
<dbReference type="AlphaFoldDB" id="A0A1G2M167"/>
<comment type="caution">
    <text evidence="2">The sequence shown here is derived from an EMBL/GenBank/DDBJ whole genome shotgun (WGS) entry which is preliminary data.</text>
</comment>
<feature type="transmembrane region" description="Helical" evidence="1">
    <location>
        <begin position="300"/>
        <end position="317"/>
    </location>
</feature>
<sequence>MISDSFKKVLDVLRTHSDTASEGVGGGPRVSVNQITKKVGVFYEKVRYLVDYKKEHAIKRSAVERILKRKIAIEQSGKIGESLLNELVTGGYLPNNAVSENMAGNINAIAAKYMNLSHAGALNQNMALSFAATEIERLLYPRILPDLIADYFYNTISPQVKYVGAIDSARFQSQVYIACRRSFLDDDEETLRYVMLGKYVPEVLPHQVSNEELVPLAPRVAKAIALIDTELDNPLAWRIAVKLRNHSIFVSVIDEIVRQYSVVSEEIFNDPVRFEETVRQILAEKYKLERSRVNKSGTRAIIYIFMTKVVLGLTFEFPYEIFFFQSLNYLALGTNVFFHPLLLFAMIKSVRVPDEENTKRIVTGIQHMIHGESTKDIYIRERVHHLPLQIIFGFFYLLLYAISFGFLLSVLKFLEFNFVSIVLFLLFLTLVSYFGIRIRHKAKKWLVDREHEGFGVVIWNFLTLPIVRAGGWINRKFSRINFAVFVLDFIIETPFKFTLGAFDSFVSFINEKREGPY</sequence>
<dbReference type="STRING" id="1802301.A2664_03320"/>
<evidence type="ECO:0000313" key="3">
    <source>
        <dbReference type="Proteomes" id="UP000178873"/>
    </source>
</evidence>
<dbReference type="EMBL" id="MHRF01000013">
    <property type="protein sequence ID" value="OHA17625.1"/>
    <property type="molecule type" value="Genomic_DNA"/>
</dbReference>